<dbReference type="InterPro" id="IPR052740">
    <property type="entry name" value="CE4"/>
</dbReference>
<dbReference type="Gene3D" id="3.20.20.370">
    <property type="entry name" value="Glycoside hydrolase/deacetylase"/>
    <property type="match status" value="1"/>
</dbReference>
<dbReference type="EMBL" id="PYNF01000004">
    <property type="protein sequence ID" value="PSU99938.1"/>
    <property type="molecule type" value="Genomic_DNA"/>
</dbReference>
<organism evidence="2 3">
    <name type="scientific">Photobacterium kishitanii</name>
    <dbReference type="NCBI Taxonomy" id="318456"/>
    <lineage>
        <taxon>Bacteria</taxon>
        <taxon>Pseudomonadati</taxon>
        <taxon>Pseudomonadota</taxon>
        <taxon>Gammaproteobacteria</taxon>
        <taxon>Vibrionales</taxon>
        <taxon>Vibrionaceae</taxon>
        <taxon>Photobacterium</taxon>
    </lineage>
</organism>
<name>A0A2T3KK97_9GAMM</name>
<accession>A0A2T3KK97</accession>
<dbReference type="InterPro" id="IPR002509">
    <property type="entry name" value="NODB_dom"/>
</dbReference>
<dbReference type="Proteomes" id="UP000241426">
    <property type="component" value="Unassembled WGS sequence"/>
</dbReference>
<protein>
    <recommendedName>
        <fullName evidence="1">NodB homology domain-containing protein</fullName>
    </recommendedName>
</protein>
<sequence>MILPKIILITNSFIFLFREFMTRIKNTHLACLLLTSISFSTFASVDDINNKPQFVVISLDDGVNQEMEKSVAQLNSTVPLTFYVNVVQQAGGWVYEESMLDIVCVNDDGLTTGDPQCVSNPKSINNLYKKGHEFALHTYSHPAIASGNQGEPLTQSQIEKELKKNYEFLVASGIPGDKIKGFRAPFLDTNSSGWDRENKNAALGHLQGIMNQLNISYDSSLSAAPEQTQPRKGVRHCTSIPGGWDNVHCDFSQKEQFNWEDGGYPKYTVATQPKSNQLFMGYKYIDGSIVNVMDTVFGACNQTCTPEQAKNIWMENFLNHYKDASRPPFGIYLHRQSLSISDEVDGLNAFIKEVQLEYPNTYFVTASQVSDYYKIGVDLTPEQIKAFLSK</sequence>
<dbReference type="Pfam" id="PF01522">
    <property type="entry name" value="Polysacc_deac_1"/>
    <property type="match status" value="1"/>
</dbReference>
<dbReference type="InterPro" id="IPR011330">
    <property type="entry name" value="Glyco_hydro/deAcase_b/a-brl"/>
</dbReference>
<evidence type="ECO:0000313" key="2">
    <source>
        <dbReference type="EMBL" id="PSU99938.1"/>
    </source>
</evidence>
<gene>
    <name evidence="2" type="ORF">C9J27_06735</name>
</gene>
<dbReference type="AlphaFoldDB" id="A0A2T3KK97"/>
<reference evidence="2 3" key="1">
    <citation type="submission" date="2018-01" db="EMBL/GenBank/DDBJ databases">
        <title>Whole genome sequencing of Histamine producing bacteria.</title>
        <authorList>
            <person name="Butler K."/>
        </authorList>
    </citation>
    <scope>NUCLEOTIDE SEQUENCE [LARGE SCALE GENOMIC DNA]</scope>
    <source>
        <strain evidence="2 3">FS-7.2</strain>
    </source>
</reference>
<dbReference type="PANTHER" id="PTHR45985">
    <property type="match status" value="1"/>
</dbReference>
<proteinExistence type="predicted"/>
<evidence type="ECO:0000313" key="3">
    <source>
        <dbReference type="Proteomes" id="UP000241426"/>
    </source>
</evidence>
<dbReference type="SUPFAM" id="SSF88713">
    <property type="entry name" value="Glycoside hydrolase/deacetylase"/>
    <property type="match status" value="1"/>
</dbReference>
<dbReference type="PANTHER" id="PTHR45985:SF3">
    <property type="entry name" value="CHITIN DEACETYLASE-LIKE 4"/>
    <property type="match status" value="1"/>
</dbReference>
<dbReference type="GO" id="GO:0016810">
    <property type="term" value="F:hydrolase activity, acting on carbon-nitrogen (but not peptide) bonds"/>
    <property type="evidence" value="ECO:0007669"/>
    <property type="project" value="InterPro"/>
</dbReference>
<evidence type="ECO:0000259" key="1">
    <source>
        <dbReference type="Pfam" id="PF01522"/>
    </source>
</evidence>
<dbReference type="GO" id="GO:0005975">
    <property type="term" value="P:carbohydrate metabolic process"/>
    <property type="evidence" value="ECO:0007669"/>
    <property type="project" value="InterPro"/>
</dbReference>
<comment type="caution">
    <text evidence="2">The sequence shown here is derived from an EMBL/GenBank/DDBJ whole genome shotgun (WGS) entry which is preliminary data.</text>
</comment>
<feature type="domain" description="NodB homology" evidence="1">
    <location>
        <begin position="49"/>
        <end position="194"/>
    </location>
</feature>